<dbReference type="EMBL" id="QGNW01002032">
    <property type="protein sequence ID" value="RVW26174.1"/>
    <property type="molecule type" value="Genomic_DNA"/>
</dbReference>
<reference evidence="2 3" key="1">
    <citation type="journal article" date="2018" name="PLoS Genet.">
        <title>Population sequencing reveals clonal diversity and ancestral inbreeding in the grapevine cultivar Chardonnay.</title>
        <authorList>
            <person name="Roach M.J."/>
            <person name="Johnson D.L."/>
            <person name="Bohlmann J."/>
            <person name="van Vuuren H.J."/>
            <person name="Jones S.J."/>
            <person name="Pretorius I.S."/>
            <person name="Schmidt S.A."/>
            <person name="Borneman A.R."/>
        </authorList>
    </citation>
    <scope>NUCLEOTIDE SEQUENCE [LARGE SCALE GENOMIC DNA]</scope>
    <source>
        <strain evidence="3">cv. Chardonnay</strain>
        <tissue evidence="2">Leaf</tissue>
    </source>
</reference>
<sequence>MDVTFFDNQPYYPKTSLQRESVSKRIFGSGIQLCQFFHLANFSNSHPKKNQILCAIIAASTSQNSQSICTSQKQPTRNSQPRNSCAISCQIWSVNDSTASQHSGNGSTCVGAIPKEWRTKWTLSPAKNQIRMLFLRSLGEKSDLGFGQEARRKGANWVQVGNNEAETERLKNKLATEFEIKDLGLLRYFLGMEVVRNRSGITISQRKYVLDILKEIKMLGCRPVDTPMDPVKKIGDRESGTPVDTGRYQHLVAKLIYLSHTRLDIAFAISVVSQYMHAPCEEHLEVVCRILKYLEGTPRKGLFFRKNEGALKDN</sequence>
<proteinExistence type="predicted"/>
<dbReference type="PANTHER" id="PTHR11439:SF440">
    <property type="entry name" value="INTEGRASE CATALYTIC DOMAIN-CONTAINING PROTEIN"/>
    <property type="match status" value="1"/>
</dbReference>
<evidence type="ECO:0000313" key="3">
    <source>
        <dbReference type="Proteomes" id="UP000288805"/>
    </source>
</evidence>
<evidence type="ECO:0000259" key="1">
    <source>
        <dbReference type="Pfam" id="PF07727"/>
    </source>
</evidence>
<feature type="domain" description="Reverse transcriptase Ty1/copia-type" evidence="1">
    <location>
        <begin position="159"/>
        <end position="228"/>
    </location>
</feature>
<dbReference type="Pfam" id="PF07727">
    <property type="entry name" value="RVT_2"/>
    <property type="match status" value="1"/>
</dbReference>
<dbReference type="Proteomes" id="UP000288805">
    <property type="component" value="Unassembled WGS sequence"/>
</dbReference>
<gene>
    <name evidence="2" type="primary">RE1_1183</name>
    <name evidence="2" type="ORF">CK203_109166</name>
</gene>
<dbReference type="AlphaFoldDB" id="A0A438CSI5"/>
<protein>
    <submittedName>
        <fullName evidence="2">Retrovirus-related Pol polyprotein from transposon RE1</fullName>
    </submittedName>
</protein>
<dbReference type="InterPro" id="IPR013103">
    <property type="entry name" value="RVT_2"/>
</dbReference>
<accession>A0A438CSI5</accession>
<organism evidence="2 3">
    <name type="scientific">Vitis vinifera</name>
    <name type="common">Grape</name>
    <dbReference type="NCBI Taxonomy" id="29760"/>
    <lineage>
        <taxon>Eukaryota</taxon>
        <taxon>Viridiplantae</taxon>
        <taxon>Streptophyta</taxon>
        <taxon>Embryophyta</taxon>
        <taxon>Tracheophyta</taxon>
        <taxon>Spermatophyta</taxon>
        <taxon>Magnoliopsida</taxon>
        <taxon>eudicotyledons</taxon>
        <taxon>Gunneridae</taxon>
        <taxon>Pentapetalae</taxon>
        <taxon>rosids</taxon>
        <taxon>Vitales</taxon>
        <taxon>Vitaceae</taxon>
        <taxon>Viteae</taxon>
        <taxon>Vitis</taxon>
    </lineage>
</organism>
<evidence type="ECO:0000313" key="2">
    <source>
        <dbReference type="EMBL" id="RVW26174.1"/>
    </source>
</evidence>
<dbReference type="PANTHER" id="PTHR11439">
    <property type="entry name" value="GAG-POL-RELATED RETROTRANSPOSON"/>
    <property type="match status" value="1"/>
</dbReference>
<name>A0A438CSI5_VITVI</name>
<comment type="caution">
    <text evidence="2">The sequence shown here is derived from an EMBL/GenBank/DDBJ whole genome shotgun (WGS) entry which is preliminary data.</text>
</comment>